<reference evidence="2 3" key="1">
    <citation type="submission" date="2019-03" db="EMBL/GenBank/DDBJ databases">
        <title>First draft genome of Liparis tanakae, snailfish: a comprehensive survey of snailfish specific genes.</title>
        <authorList>
            <person name="Kim W."/>
            <person name="Song I."/>
            <person name="Jeong J.-H."/>
            <person name="Kim D."/>
            <person name="Kim S."/>
            <person name="Ryu S."/>
            <person name="Song J.Y."/>
            <person name="Lee S.K."/>
        </authorList>
    </citation>
    <scope>NUCLEOTIDE SEQUENCE [LARGE SCALE GENOMIC DNA]</scope>
    <source>
        <tissue evidence="2">Muscle</tissue>
    </source>
</reference>
<organism evidence="2 3">
    <name type="scientific">Liparis tanakae</name>
    <name type="common">Tanaka's snailfish</name>
    <dbReference type="NCBI Taxonomy" id="230148"/>
    <lineage>
        <taxon>Eukaryota</taxon>
        <taxon>Metazoa</taxon>
        <taxon>Chordata</taxon>
        <taxon>Craniata</taxon>
        <taxon>Vertebrata</taxon>
        <taxon>Euteleostomi</taxon>
        <taxon>Actinopterygii</taxon>
        <taxon>Neopterygii</taxon>
        <taxon>Teleostei</taxon>
        <taxon>Neoteleostei</taxon>
        <taxon>Acanthomorphata</taxon>
        <taxon>Eupercaria</taxon>
        <taxon>Perciformes</taxon>
        <taxon>Cottioidei</taxon>
        <taxon>Cottales</taxon>
        <taxon>Liparidae</taxon>
        <taxon>Liparis</taxon>
    </lineage>
</organism>
<comment type="caution">
    <text evidence="2">The sequence shown here is derived from an EMBL/GenBank/DDBJ whole genome shotgun (WGS) entry which is preliminary data.</text>
</comment>
<name>A0A4Z2GHW3_9TELE</name>
<dbReference type="EMBL" id="SRLO01000550">
    <property type="protein sequence ID" value="TNN52354.1"/>
    <property type="molecule type" value="Genomic_DNA"/>
</dbReference>
<evidence type="ECO:0000313" key="2">
    <source>
        <dbReference type="EMBL" id="TNN52354.1"/>
    </source>
</evidence>
<dbReference type="Proteomes" id="UP000314294">
    <property type="component" value="Unassembled WGS sequence"/>
</dbReference>
<keyword evidence="3" id="KW-1185">Reference proteome</keyword>
<feature type="compositionally biased region" description="Basic and acidic residues" evidence="1">
    <location>
        <begin position="148"/>
        <end position="165"/>
    </location>
</feature>
<protein>
    <submittedName>
        <fullName evidence="2">Uncharacterized protein</fullName>
    </submittedName>
</protein>
<accession>A0A4Z2GHW3</accession>
<sequence length="187" mass="20229">MDVGRLVPTRAAGRASCALSAKFESKYQPALSVSGACCMLVAPEDIVQDGAADLRSDHNRGRTEQIDYKSHNAMRPGLHYLRRSRDLKDLHGARDDVLDGLLSDPTEEHRGDLSQGALGGLLTRSRGGAGGQRHHKGPVPGNTQRGDNTADKAARTRGQKEKEPFHGPPVFPLLPLRLQPDGDDQKV</sequence>
<feature type="region of interest" description="Disordered" evidence="1">
    <location>
        <begin position="101"/>
        <end position="187"/>
    </location>
</feature>
<dbReference type="AlphaFoldDB" id="A0A4Z2GHW3"/>
<evidence type="ECO:0000313" key="3">
    <source>
        <dbReference type="Proteomes" id="UP000314294"/>
    </source>
</evidence>
<gene>
    <name evidence="2" type="ORF">EYF80_037437</name>
</gene>
<evidence type="ECO:0000256" key="1">
    <source>
        <dbReference type="SAM" id="MobiDB-lite"/>
    </source>
</evidence>
<proteinExistence type="predicted"/>